<organism evidence="3 4">
    <name type="scientific">Burkholderia ubonensis</name>
    <dbReference type="NCBI Taxonomy" id="101571"/>
    <lineage>
        <taxon>Bacteria</taxon>
        <taxon>Pseudomonadati</taxon>
        <taxon>Pseudomonadota</taxon>
        <taxon>Betaproteobacteria</taxon>
        <taxon>Burkholderiales</taxon>
        <taxon>Burkholderiaceae</taxon>
        <taxon>Burkholderia</taxon>
        <taxon>Burkholderia cepacia complex</taxon>
    </lineage>
</organism>
<comment type="caution">
    <text evidence="3">The sequence shown here is derived from an EMBL/GenBank/DDBJ whole genome shotgun (WGS) entry which is preliminary data.</text>
</comment>
<dbReference type="EMBL" id="LOXM01000208">
    <property type="protein sequence ID" value="KVG60199.1"/>
    <property type="molecule type" value="Genomic_DNA"/>
</dbReference>
<dbReference type="AlphaFoldDB" id="A0A118HNT9"/>
<dbReference type="OrthoDB" id="9035592at2"/>
<accession>A0A118HNT9</accession>
<evidence type="ECO:0000256" key="2">
    <source>
        <dbReference type="SAM" id="SignalP"/>
    </source>
</evidence>
<dbReference type="PROSITE" id="PS51257">
    <property type="entry name" value="PROKAR_LIPOPROTEIN"/>
    <property type="match status" value="1"/>
</dbReference>
<evidence type="ECO:0000313" key="3">
    <source>
        <dbReference type="EMBL" id="KVG60199.1"/>
    </source>
</evidence>
<feature type="region of interest" description="Disordered" evidence="1">
    <location>
        <begin position="55"/>
        <end position="80"/>
    </location>
</feature>
<feature type="chain" id="PRO_5007159188" evidence="2">
    <location>
        <begin position="27"/>
        <end position="166"/>
    </location>
</feature>
<evidence type="ECO:0000256" key="1">
    <source>
        <dbReference type="SAM" id="MobiDB-lite"/>
    </source>
</evidence>
<protein>
    <submittedName>
        <fullName evidence="3">Uncharacterized protein</fullName>
    </submittedName>
</protein>
<gene>
    <name evidence="3" type="ORF">WJ33_32800</name>
</gene>
<reference evidence="3 4" key="1">
    <citation type="submission" date="2015-11" db="EMBL/GenBank/DDBJ databases">
        <title>Expanding the genomic diversity of Burkholderia species for the development of highly accurate diagnostics.</title>
        <authorList>
            <person name="Sahl J."/>
            <person name="Keim P."/>
            <person name="Wagner D."/>
        </authorList>
    </citation>
    <scope>NUCLEOTIDE SEQUENCE [LARGE SCALE GENOMIC DNA]</scope>
    <source>
        <strain evidence="3 4">MSMB2036</strain>
    </source>
</reference>
<keyword evidence="2" id="KW-0732">Signal</keyword>
<sequence length="166" mass="16866">MMRAPMIPFAAALALAAACFAGGSAAQEGAAPPAADASRIVDVFPAQTWASLGAEDAGAAEPAPVAAPEPEPEPPALDAPIDARPVEPIPFDLAGEWRENGKRIVVLEGGGRTFLLCESRCGVRDAVLPGGEVADGYRLKTLGAQGPVIVSRGGTDYELIVPAANP</sequence>
<proteinExistence type="predicted"/>
<feature type="compositionally biased region" description="Pro residues" evidence="1">
    <location>
        <begin position="65"/>
        <end position="77"/>
    </location>
</feature>
<feature type="signal peptide" evidence="2">
    <location>
        <begin position="1"/>
        <end position="26"/>
    </location>
</feature>
<dbReference type="Proteomes" id="UP000064029">
    <property type="component" value="Unassembled WGS sequence"/>
</dbReference>
<name>A0A118HNT9_9BURK</name>
<feature type="compositionally biased region" description="Low complexity" evidence="1">
    <location>
        <begin position="55"/>
        <end position="64"/>
    </location>
</feature>
<evidence type="ECO:0000313" key="4">
    <source>
        <dbReference type="Proteomes" id="UP000064029"/>
    </source>
</evidence>